<comment type="caution">
    <text evidence="5">The sequence shown here is derived from an EMBL/GenBank/DDBJ whole genome shotgun (WGS) entry which is preliminary data.</text>
</comment>
<name>A0ABQ2LL62_9MICC</name>
<evidence type="ECO:0000256" key="2">
    <source>
        <dbReference type="SAM" id="MobiDB-lite"/>
    </source>
</evidence>
<dbReference type="PANTHER" id="PTHR19136">
    <property type="entry name" value="MOLYBDENUM COFACTOR GUANYLYLTRANSFERASE"/>
    <property type="match status" value="1"/>
</dbReference>
<gene>
    <name evidence="5" type="ORF">GCM10010977_00040</name>
</gene>
<dbReference type="SUPFAM" id="SSF53448">
    <property type="entry name" value="Nucleotide-diphospho-sugar transferases"/>
    <property type="match status" value="1"/>
</dbReference>
<feature type="compositionally biased region" description="Basic and acidic residues" evidence="2">
    <location>
        <begin position="274"/>
        <end position="285"/>
    </location>
</feature>
<evidence type="ECO:0000259" key="3">
    <source>
        <dbReference type="Pfam" id="PF12804"/>
    </source>
</evidence>
<dbReference type="InterPro" id="IPR025877">
    <property type="entry name" value="MobA-like_NTP_Trfase"/>
</dbReference>
<dbReference type="Pfam" id="PF20058">
    <property type="entry name" value="DUF6457"/>
    <property type="match status" value="1"/>
</dbReference>
<organism evidence="5 6">
    <name type="scientific">Citricoccus zhacaiensis</name>
    <dbReference type="NCBI Taxonomy" id="489142"/>
    <lineage>
        <taxon>Bacteria</taxon>
        <taxon>Bacillati</taxon>
        <taxon>Actinomycetota</taxon>
        <taxon>Actinomycetes</taxon>
        <taxon>Micrococcales</taxon>
        <taxon>Micrococcaceae</taxon>
        <taxon>Citricoccus</taxon>
    </lineage>
</organism>
<dbReference type="PANTHER" id="PTHR19136:SF81">
    <property type="entry name" value="MOLYBDENUM COFACTOR GUANYLYLTRANSFERASE"/>
    <property type="match status" value="1"/>
</dbReference>
<evidence type="ECO:0000313" key="5">
    <source>
        <dbReference type="EMBL" id="GGO39417.1"/>
    </source>
</evidence>
<keyword evidence="1" id="KW-0808">Transferase</keyword>
<evidence type="ECO:0008006" key="7">
    <source>
        <dbReference type="Google" id="ProtNLM"/>
    </source>
</evidence>
<dbReference type="Proteomes" id="UP000642509">
    <property type="component" value="Unassembled WGS sequence"/>
</dbReference>
<protein>
    <recommendedName>
        <fullName evidence="7">MobA-like NTP transferase domain-containing protein</fullName>
    </recommendedName>
</protein>
<feature type="domain" description="DUF6457" evidence="4">
    <location>
        <begin position="306"/>
        <end position="383"/>
    </location>
</feature>
<evidence type="ECO:0000313" key="6">
    <source>
        <dbReference type="Proteomes" id="UP000642509"/>
    </source>
</evidence>
<dbReference type="Gene3D" id="3.90.550.10">
    <property type="entry name" value="Spore Coat Polysaccharide Biosynthesis Protein SpsA, Chain A"/>
    <property type="match status" value="1"/>
</dbReference>
<feature type="domain" description="MobA-like NTP transferase" evidence="3">
    <location>
        <begin position="4"/>
        <end position="151"/>
    </location>
</feature>
<sequence length="396" mass="40725">MLAAIVLAGGASTRMGRDKGSIVVDPAEGTTLLERTVQAALSVGATTVVVAGDRSVPAAPTVQAVPASSTGSAAYQRSIQRSILDSPVVRFVREDPPQSGPVAALDAALAALTALTALEADRVLVLPCDLADPVAAARELVRASDRTRAGALSGALDTALDGALDSGGHDGGHDGVVAVDSTGRRQHLTALFRLPALRQYAAPATMDGGTRVTRVRDRVAGLDLLEVPEPAGSPGLWDDMDTPEDLERHRPHQAGSATTPPGAPLPENSTTKPDSTEPHSTEPRAGEVPAGTHRGPHREHQRDIPGLADWLDAVAAELGLPASVVLPGPLLDVARDVAHGVLRPGAPTSTYLIGVATGLQLAGQERTPEEIADLVDRLSARIQDLALGYHPAGGEG</sequence>
<evidence type="ECO:0000256" key="1">
    <source>
        <dbReference type="ARBA" id="ARBA00022679"/>
    </source>
</evidence>
<keyword evidence="6" id="KW-1185">Reference proteome</keyword>
<accession>A0ABQ2LL62</accession>
<dbReference type="InterPro" id="IPR045598">
    <property type="entry name" value="DUF6457"/>
</dbReference>
<dbReference type="InterPro" id="IPR029044">
    <property type="entry name" value="Nucleotide-diphossugar_trans"/>
</dbReference>
<feature type="region of interest" description="Disordered" evidence="2">
    <location>
        <begin position="225"/>
        <end position="303"/>
    </location>
</feature>
<dbReference type="RefSeq" id="WP_229672120.1">
    <property type="nucleotide sequence ID" value="NZ_BAAAOU010000003.1"/>
</dbReference>
<dbReference type="EMBL" id="BMLQ01000001">
    <property type="protein sequence ID" value="GGO39417.1"/>
    <property type="molecule type" value="Genomic_DNA"/>
</dbReference>
<reference evidence="6" key="1">
    <citation type="journal article" date="2019" name="Int. J. Syst. Evol. Microbiol.">
        <title>The Global Catalogue of Microorganisms (GCM) 10K type strain sequencing project: providing services to taxonomists for standard genome sequencing and annotation.</title>
        <authorList>
            <consortium name="The Broad Institute Genomics Platform"/>
            <consortium name="The Broad Institute Genome Sequencing Center for Infectious Disease"/>
            <person name="Wu L."/>
            <person name="Ma J."/>
        </authorList>
    </citation>
    <scope>NUCLEOTIDE SEQUENCE [LARGE SCALE GENOMIC DNA]</scope>
    <source>
        <strain evidence="6">CGMCC 1.7064</strain>
    </source>
</reference>
<proteinExistence type="predicted"/>
<dbReference type="Pfam" id="PF12804">
    <property type="entry name" value="NTP_transf_3"/>
    <property type="match status" value="1"/>
</dbReference>
<evidence type="ECO:0000259" key="4">
    <source>
        <dbReference type="Pfam" id="PF20058"/>
    </source>
</evidence>